<protein>
    <submittedName>
        <fullName evidence="1">Uncharacterized protein</fullName>
    </submittedName>
</protein>
<name>L8JMN3_9BACT</name>
<organism evidence="1 2">
    <name type="scientific">Fulvivirga imtechensis AK7</name>
    <dbReference type="NCBI Taxonomy" id="1237149"/>
    <lineage>
        <taxon>Bacteria</taxon>
        <taxon>Pseudomonadati</taxon>
        <taxon>Bacteroidota</taxon>
        <taxon>Cytophagia</taxon>
        <taxon>Cytophagales</taxon>
        <taxon>Fulvivirgaceae</taxon>
        <taxon>Fulvivirga</taxon>
    </lineage>
</organism>
<comment type="caution">
    <text evidence="1">The sequence shown here is derived from an EMBL/GenBank/DDBJ whole genome shotgun (WGS) entry which is preliminary data.</text>
</comment>
<gene>
    <name evidence="1" type="ORF">C900_00168</name>
</gene>
<evidence type="ECO:0000313" key="1">
    <source>
        <dbReference type="EMBL" id="ELR68657.1"/>
    </source>
</evidence>
<reference evidence="1 2" key="1">
    <citation type="submission" date="2012-12" db="EMBL/GenBank/DDBJ databases">
        <title>Genome assembly of Fulvivirga imtechensis AK7.</title>
        <authorList>
            <person name="Nupur N."/>
            <person name="Khatri I."/>
            <person name="Kumar R."/>
            <person name="Subramanian S."/>
            <person name="Pinnaka A."/>
        </authorList>
    </citation>
    <scope>NUCLEOTIDE SEQUENCE [LARGE SCALE GENOMIC DNA]</scope>
    <source>
        <strain evidence="1 2">AK7</strain>
    </source>
</reference>
<evidence type="ECO:0000313" key="2">
    <source>
        <dbReference type="Proteomes" id="UP000011135"/>
    </source>
</evidence>
<dbReference type="AlphaFoldDB" id="L8JMN3"/>
<accession>L8JMN3</accession>
<dbReference type="STRING" id="1237149.C900_00168"/>
<dbReference type="Proteomes" id="UP000011135">
    <property type="component" value="Unassembled WGS sequence"/>
</dbReference>
<proteinExistence type="predicted"/>
<keyword evidence="2" id="KW-1185">Reference proteome</keyword>
<dbReference type="EMBL" id="AMZN01000100">
    <property type="protein sequence ID" value="ELR68657.1"/>
    <property type="molecule type" value="Genomic_DNA"/>
</dbReference>
<sequence length="316" mass="34848">MDSLIVKMKLQTTIVLCFITCGMVVSQDDNFTNVTISGKLKLNGGLDQSISNDHSPHIYRSVYNANNDYPFSQNGNLVLQPRTSLERDIVFLAGQGSPVPRMVIKHNGNIGIGTYGPTQKLQIFNELPFNNKMESENQDHISLVSNAVGMGGFFGGISWKSGGRRRAAIAAVQEHTDADYIGISFFTQGTDGDGPIYESMRISRDGNLGIGTDNPQDKLHVVGDVRFQRESGGQNYLQISSGSGGSYITTNDPGTNVKHLYLQVTPTSDNATDRHLFFRQGKKPVYSRRDYLFMVMAMWELVPRILRGTSLLLSGK</sequence>